<dbReference type="GO" id="GO:0044599">
    <property type="term" value="C:AP-5 adaptor complex"/>
    <property type="evidence" value="ECO:0007669"/>
    <property type="project" value="InterPro"/>
</dbReference>
<dbReference type="Proteomes" id="UP000626109">
    <property type="component" value="Unassembled WGS sequence"/>
</dbReference>
<feature type="region of interest" description="Disordered" evidence="1">
    <location>
        <begin position="251"/>
        <end position="306"/>
    </location>
</feature>
<protein>
    <recommendedName>
        <fullName evidence="2">AP-5 complex subunit zeta-1 C-terminal TPR domain-containing protein</fullName>
    </recommendedName>
</protein>
<dbReference type="PANTHER" id="PTHR46488">
    <property type="entry name" value="AP-5 COMPLEX SUBUNIT ZETA-1"/>
    <property type="match status" value="1"/>
</dbReference>
<comment type="caution">
    <text evidence="3">The sequence shown here is derived from an EMBL/GenBank/DDBJ whole genome shotgun (WGS) entry which is preliminary data.</text>
</comment>
<dbReference type="InterPro" id="IPR028222">
    <property type="entry name" value="AP5Z1"/>
</dbReference>
<feature type="compositionally biased region" description="Polar residues" evidence="1">
    <location>
        <begin position="95"/>
        <end position="105"/>
    </location>
</feature>
<gene>
    <name evidence="3" type="ORF">PGLA2088_LOCUS46403</name>
</gene>
<sequence length="583" mass="63153">AIFQQWPHFLISLKREVVHAISTHLDVQGRVLVLHLCWIIGELLRPSVCSNRADIATFFEALETLAYQAISSRDNQNEASPGGAREGGGRGEAETTLSGTASTKPGESRWEGGEFERSNSTRSRATESCDFHEESGAGSGVGPPTGGEDGRDDGLDLGGKVASGEAASIIGQTSRFVAVVAVPRPAVFTPRFVAVIIASLTKLGTKFPEFAPRVVLCLMKMQHNYETDFGEGIEFVRDRLIDSLQLWDESRDDPFQDHPSQDWIHHDDPAQDHSPQDKPPGPPFEDSPGLASKSQPAQGCPPKSGDDNAHLPVRWDVVLCGAAVSACERGHRWQWALDLLQEALHVSVALNVVIFSSAMGACEKVAAYAAVGMSACRKSFHWRGALGLLLDAAKLRIEPDETTLGAAVCACEASVQWAAALQLLLQAQLGGARSSSVSANAALGACQQGLQWVRALLRQTSQPSTWPPARAREPGAGSKRRGFWRKLCRLPRICFEDCAPCSSSPPPPNNINNINNNNNNNNNDNNNNRWSPLHLACKKAEPKHCQGSRGRVWSAHCAEGVHCVRKVDSCGKRWGPQALQICR</sequence>
<evidence type="ECO:0000259" key="2">
    <source>
        <dbReference type="Pfam" id="PF25154"/>
    </source>
</evidence>
<feature type="compositionally biased region" description="Basic and acidic residues" evidence="1">
    <location>
        <begin position="106"/>
        <end position="135"/>
    </location>
</feature>
<dbReference type="Pfam" id="PF25154">
    <property type="entry name" value="TPR_AP5Z1_C"/>
    <property type="match status" value="1"/>
</dbReference>
<feature type="compositionally biased region" description="Gly residues" evidence="1">
    <location>
        <begin position="137"/>
        <end position="147"/>
    </location>
</feature>
<dbReference type="AlphaFoldDB" id="A0A813LJ46"/>
<dbReference type="Gene3D" id="1.25.40.10">
    <property type="entry name" value="Tetratricopeptide repeat domain"/>
    <property type="match status" value="1"/>
</dbReference>
<dbReference type="EMBL" id="CAJNNW010036163">
    <property type="protein sequence ID" value="CAE8732455.1"/>
    <property type="molecule type" value="Genomic_DNA"/>
</dbReference>
<evidence type="ECO:0000313" key="3">
    <source>
        <dbReference type="EMBL" id="CAE8732455.1"/>
    </source>
</evidence>
<dbReference type="InterPro" id="IPR056856">
    <property type="entry name" value="TPR_AP5Z1_C"/>
</dbReference>
<accession>A0A813LJ46</accession>
<dbReference type="InterPro" id="IPR011990">
    <property type="entry name" value="TPR-like_helical_dom_sf"/>
</dbReference>
<evidence type="ECO:0000313" key="4">
    <source>
        <dbReference type="Proteomes" id="UP000626109"/>
    </source>
</evidence>
<dbReference type="PANTHER" id="PTHR46488:SF1">
    <property type="entry name" value="AP-5 COMPLEX SUBUNIT ZETA-1"/>
    <property type="match status" value="1"/>
</dbReference>
<name>A0A813LJ46_POLGL</name>
<proteinExistence type="predicted"/>
<organism evidence="3 4">
    <name type="scientific">Polarella glacialis</name>
    <name type="common">Dinoflagellate</name>
    <dbReference type="NCBI Taxonomy" id="89957"/>
    <lineage>
        <taxon>Eukaryota</taxon>
        <taxon>Sar</taxon>
        <taxon>Alveolata</taxon>
        <taxon>Dinophyceae</taxon>
        <taxon>Suessiales</taxon>
        <taxon>Suessiaceae</taxon>
        <taxon>Polarella</taxon>
    </lineage>
</organism>
<feature type="non-terminal residue" evidence="3">
    <location>
        <position position="583"/>
    </location>
</feature>
<feature type="domain" description="AP-5 complex subunit zeta-1 C-terminal TPR" evidence="2">
    <location>
        <begin position="2"/>
        <end position="78"/>
    </location>
</feature>
<feature type="compositionally biased region" description="Basic and acidic residues" evidence="1">
    <location>
        <begin position="251"/>
        <end position="276"/>
    </location>
</feature>
<reference evidence="3" key="1">
    <citation type="submission" date="2021-02" db="EMBL/GenBank/DDBJ databases">
        <authorList>
            <person name="Dougan E. K."/>
            <person name="Rhodes N."/>
            <person name="Thang M."/>
            <person name="Chan C."/>
        </authorList>
    </citation>
    <scope>NUCLEOTIDE SEQUENCE</scope>
</reference>
<feature type="region of interest" description="Disordered" evidence="1">
    <location>
        <begin position="72"/>
        <end position="159"/>
    </location>
</feature>
<evidence type="ECO:0000256" key="1">
    <source>
        <dbReference type="SAM" id="MobiDB-lite"/>
    </source>
</evidence>